<gene>
    <name evidence="7" type="ORF">IAC52_02900</name>
</gene>
<evidence type="ECO:0000256" key="6">
    <source>
        <dbReference type="SAM" id="Phobius"/>
    </source>
</evidence>
<dbReference type="GO" id="GO:0005886">
    <property type="term" value="C:plasma membrane"/>
    <property type="evidence" value="ECO:0007669"/>
    <property type="project" value="UniProtKB-SubCell"/>
</dbReference>
<dbReference type="EMBL" id="DVMV01000018">
    <property type="protein sequence ID" value="HIU45229.1"/>
    <property type="molecule type" value="Genomic_DNA"/>
</dbReference>
<feature type="transmembrane region" description="Helical" evidence="6">
    <location>
        <begin position="344"/>
        <end position="363"/>
    </location>
</feature>
<evidence type="ECO:0000256" key="5">
    <source>
        <dbReference type="ARBA" id="ARBA00023136"/>
    </source>
</evidence>
<evidence type="ECO:0000313" key="8">
    <source>
        <dbReference type="Proteomes" id="UP000824070"/>
    </source>
</evidence>
<comment type="subcellular location">
    <subcellularLocation>
        <location evidence="1">Cell membrane</location>
        <topology evidence="1">Multi-pass membrane protein</topology>
    </subcellularLocation>
</comment>
<keyword evidence="3 6" id="KW-0812">Transmembrane</keyword>
<evidence type="ECO:0000313" key="7">
    <source>
        <dbReference type="EMBL" id="HIU45229.1"/>
    </source>
</evidence>
<keyword evidence="2" id="KW-1003">Cell membrane</keyword>
<keyword evidence="5 6" id="KW-0472">Membrane</keyword>
<dbReference type="Pfam" id="PF01943">
    <property type="entry name" value="Polysacc_synt"/>
    <property type="match status" value="1"/>
</dbReference>
<feature type="transmembrane region" description="Helical" evidence="6">
    <location>
        <begin position="126"/>
        <end position="145"/>
    </location>
</feature>
<feature type="transmembrane region" description="Helical" evidence="6">
    <location>
        <begin position="221"/>
        <end position="239"/>
    </location>
</feature>
<feature type="transmembrane region" description="Helical" evidence="6">
    <location>
        <begin position="259"/>
        <end position="282"/>
    </location>
</feature>
<evidence type="ECO:0000256" key="4">
    <source>
        <dbReference type="ARBA" id="ARBA00022989"/>
    </source>
</evidence>
<name>A0A9D1S2F3_9FIRM</name>
<sequence>MGEKQSKGRQLSLTVRSNVAINLVRTLAMTLLSFITFPFITRALGDEAFGLYSWANSFVYYFLILAKISIPNLAIRECVKAKGDREQLSATVQKFFLLQSFTTLASFALLCVFVFSVPSLYSEAEIIFLLSINFLVGVFSFEWVYIALEKHFYITVRSVFLIAFSACCTFLFIKPTAYPEQYLYLYSAIAILPTIGTSIFNCIFLHRYVSLRKKAKFSFRPLIKPLSTMALLSFALTVYNQTDEFILGFVDPSKAAVGAYAVGVKGVDIIITLTTSLYAVFLPRASYYHELEDKAPYKRLLDYSFNITFFIAVPAIATMTSLSLPITALISGGDMSSSYQDANWILFALCFMMLTYSLSDNIYNEILIPERKERYYLYAMAMGVALNIGLSLLFALVVMKDRAGLGVAIATMIADVCVLVLLYFLSRKYAKGAIFNLNNLKITAFGIAIFLLNFFILPLLLKMDWGDSTQAGIYLGSGLILLAGDAAIYLIGLRLTKEKLVCSLFRRKDMHGESESEGE</sequence>
<protein>
    <submittedName>
        <fullName evidence="7">Oligosaccharide flippase family protein</fullName>
    </submittedName>
</protein>
<accession>A0A9D1S2F3</accession>
<feature type="transmembrane region" description="Helical" evidence="6">
    <location>
        <begin position="437"/>
        <end position="461"/>
    </location>
</feature>
<reference evidence="7" key="2">
    <citation type="journal article" date="2021" name="PeerJ">
        <title>Extensive microbial diversity within the chicken gut microbiome revealed by metagenomics and culture.</title>
        <authorList>
            <person name="Gilroy R."/>
            <person name="Ravi A."/>
            <person name="Getino M."/>
            <person name="Pursley I."/>
            <person name="Horton D.L."/>
            <person name="Alikhan N.F."/>
            <person name="Baker D."/>
            <person name="Gharbi K."/>
            <person name="Hall N."/>
            <person name="Watson M."/>
            <person name="Adriaenssens E.M."/>
            <person name="Foster-Nyarko E."/>
            <person name="Jarju S."/>
            <person name="Secka A."/>
            <person name="Antonio M."/>
            <person name="Oren A."/>
            <person name="Chaudhuri R.R."/>
            <person name="La Ragione R."/>
            <person name="Hildebrand F."/>
            <person name="Pallen M.J."/>
        </authorList>
    </citation>
    <scope>NUCLEOTIDE SEQUENCE</scope>
    <source>
        <strain evidence="7">ChiGjej1B1-22543</strain>
    </source>
</reference>
<dbReference type="AlphaFoldDB" id="A0A9D1S2F3"/>
<evidence type="ECO:0000256" key="2">
    <source>
        <dbReference type="ARBA" id="ARBA00022475"/>
    </source>
</evidence>
<feature type="transmembrane region" description="Helical" evidence="6">
    <location>
        <begin position="303"/>
        <end position="324"/>
    </location>
</feature>
<feature type="transmembrane region" description="Helical" evidence="6">
    <location>
        <begin position="375"/>
        <end position="399"/>
    </location>
</feature>
<feature type="transmembrane region" description="Helical" evidence="6">
    <location>
        <begin position="20"/>
        <end position="40"/>
    </location>
</feature>
<dbReference type="PANTHER" id="PTHR30250:SF11">
    <property type="entry name" value="O-ANTIGEN TRANSPORTER-RELATED"/>
    <property type="match status" value="1"/>
</dbReference>
<dbReference type="InterPro" id="IPR050833">
    <property type="entry name" value="Poly_Biosynth_Transport"/>
</dbReference>
<feature type="transmembrane region" description="Helical" evidence="6">
    <location>
        <begin position="52"/>
        <end position="75"/>
    </location>
</feature>
<keyword evidence="4 6" id="KW-1133">Transmembrane helix</keyword>
<evidence type="ECO:0000256" key="3">
    <source>
        <dbReference type="ARBA" id="ARBA00022692"/>
    </source>
</evidence>
<organism evidence="7 8">
    <name type="scientific">Candidatus Alloenteromonas pullicola</name>
    <dbReference type="NCBI Taxonomy" id="2840784"/>
    <lineage>
        <taxon>Bacteria</taxon>
        <taxon>Bacillati</taxon>
        <taxon>Bacillota</taxon>
        <taxon>Bacillota incertae sedis</taxon>
        <taxon>Candidatus Alloenteromonas</taxon>
    </lineage>
</organism>
<dbReference type="InterPro" id="IPR002797">
    <property type="entry name" value="Polysacc_synth"/>
</dbReference>
<feature type="transmembrane region" description="Helical" evidence="6">
    <location>
        <begin position="185"/>
        <end position="209"/>
    </location>
</feature>
<evidence type="ECO:0000256" key="1">
    <source>
        <dbReference type="ARBA" id="ARBA00004651"/>
    </source>
</evidence>
<dbReference type="Proteomes" id="UP000824070">
    <property type="component" value="Unassembled WGS sequence"/>
</dbReference>
<comment type="caution">
    <text evidence="7">The sequence shown here is derived from an EMBL/GenBank/DDBJ whole genome shotgun (WGS) entry which is preliminary data.</text>
</comment>
<proteinExistence type="predicted"/>
<dbReference type="PANTHER" id="PTHR30250">
    <property type="entry name" value="PST FAMILY PREDICTED COLANIC ACID TRANSPORTER"/>
    <property type="match status" value="1"/>
</dbReference>
<feature type="transmembrane region" description="Helical" evidence="6">
    <location>
        <begin position="405"/>
        <end position="425"/>
    </location>
</feature>
<feature type="transmembrane region" description="Helical" evidence="6">
    <location>
        <begin position="96"/>
        <end position="120"/>
    </location>
</feature>
<feature type="transmembrane region" description="Helical" evidence="6">
    <location>
        <begin position="152"/>
        <end position="173"/>
    </location>
</feature>
<feature type="transmembrane region" description="Helical" evidence="6">
    <location>
        <begin position="473"/>
        <end position="491"/>
    </location>
</feature>
<reference evidence="7" key="1">
    <citation type="submission" date="2020-10" db="EMBL/GenBank/DDBJ databases">
        <authorList>
            <person name="Gilroy R."/>
        </authorList>
    </citation>
    <scope>NUCLEOTIDE SEQUENCE</scope>
    <source>
        <strain evidence="7">ChiGjej1B1-22543</strain>
    </source>
</reference>